<organism evidence="6 7">
    <name type="scientific">Zalerion maritima</name>
    <dbReference type="NCBI Taxonomy" id="339359"/>
    <lineage>
        <taxon>Eukaryota</taxon>
        <taxon>Fungi</taxon>
        <taxon>Dikarya</taxon>
        <taxon>Ascomycota</taxon>
        <taxon>Pezizomycotina</taxon>
        <taxon>Sordariomycetes</taxon>
        <taxon>Lulworthiomycetidae</taxon>
        <taxon>Lulworthiales</taxon>
        <taxon>Lulworthiaceae</taxon>
        <taxon>Zalerion</taxon>
    </lineage>
</organism>
<feature type="domain" description="Glycosyl hydrolase family 31 C-terminal" evidence="5">
    <location>
        <begin position="583"/>
        <end position="668"/>
    </location>
</feature>
<dbReference type="SUPFAM" id="SSF51445">
    <property type="entry name" value="(Trans)glycosidases"/>
    <property type="match status" value="1"/>
</dbReference>
<evidence type="ECO:0000259" key="3">
    <source>
        <dbReference type="Pfam" id="PF01055"/>
    </source>
</evidence>
<gene>
    <name evidence="6" type="ORF">MKZ38_000586</name>
</gene>
<dbReference type="InterPro" id="IPR051816">
    <property type="entry name" value="Glycosyl_Hydrolase_31"/>
</dbReference>
<keyword evidence="7" id="KW-1185">Reference proteome</keyword>
<comment type="caution">
    <text evidence="6">The sequence shown here is derived from an EMBL/GenBank/DDBJ whole genome shotgun (WGS) entry which is preliminary data.</text>
</comment>
<dbReference type="InterPro" id="IPR048395">
    <property type="entry name" value="Glyco_hydro_31_C"/>
</dbReference>
<evidence type="ECO:0000313" key="7">
    <source>
        <dbReference type="Proteomes" id="UP001201980"/>
    </source>
</evidence>
<dbReference type="InterPro" id="IPR011013">
    <property type="entry name" value="Gal_mutarotase_sf_dom"/>
</dbReference>
<proteinExistence type="inferred from homology"/>
<keyword evidence="2" id="KW-0326">Glycosidase</keyword>
<dbReference type="InterPro" id="IPR000322">
    <property type="entry name" value="Glyco_hydro_31_TIM"/>
</dbReference>
<dbReference type="AlphaFoldDB" id="A0AAD5WTV2"/>
<dbReference type="PANTHER" id="PTHR43863:SF2">
    <property type="entry name" value="MALTASE-GLUCOAMYLASE"/>
    <property type="match status" value="1"/>
</dbReference>
<dbReference type="GO" id="GO:0005975">
    <property type="term" value="P:carbohydrate metabolic process"/>
    <property type="evidence" value="ECO:0007669"/>
    <property type="project" value="InterPro"/>
</dbReference>
<dbReference type="GO" id="GO:0004553">
    <property type="term" value="F:hydrolase activity, hydrolyzing O-glycosyl compounds"/>
    <property type="evidence" value="ECO:0007669"/>
    <property type="project" value="InterPro"/>
</dbReference>
<evidence type="ECO:0000259" key="4">
    <source>
        <dbReference type="Pfam" id="PF13802"/>
    </source>
</evidence>
<dbReference type="SUPFAM" id="SSF51011">
    <property type="entry name" value="Glycosyl hydrolase domain"/>
    <property type="match status" value="1"/>
</dbReference>
<dbReference type="SUPFAM" id="SSF74650">
    <property type="entry name" value="Galactose mutarotase-like"/>
    <property type="match status" value="1"/>
</dbReference>
<dbReference type="EMBL" id="JAKWBI020000112">
    <property type="protein sequence ID" value="KAJ2902457.1"/>
    <property type="molecule type" value="Genomic_DNA"/>
</dbReference>
<evidence type="ECO:0000256" key="2">
    <source>
        <dbReference type="RuleBase" id="RU361185"/>
    </source>
</evidence>
<evidence type="ECO:0000256" key="1">
    <source>
        <dbReference type="ARBA" id="ARBA00007806"/>
    </source>
</evidence>
<dbReference type="Pfam" id="PF01055">
    <property type="entry name" value="Glyco_hydro_31_2nd"/>
    <property type="match status" value="1"/>
</dbReference>
<dbReference type="Gene3D" id="3.20.20.80">
    <property type="entry name" value="Glycosidases"/>
    <property type="match status" value="1"/>
</dbReference>
<evidence type="ECO:0000259" key="5">
    <source>
        <dbReference type="Pfam" id="PF21365"/>
    </source>
</evidence>
<dbReference type="CDD" id="cd06591">
    <property type="entry name" value="GH31_xylosidase_XylS"/>
    <property type="match status" value="1"/>
</dbReference>
<dbReference type="Proteomes" id="UP001201980">
    <property type="component" value="Unassembled WGS sequence"/>
</dbReference>
<name>A0AAD5WTV2_9PEZI</name>
<dbReference type="Gene3D" id="2.60.40.1760">
    <property type="entry name" value="glycosyl hydrolase (family 31)"/>
    <property type="match status" value="1"/>
</dbReference>
<sequence length="669" mass="76844">MFAQDNTRLIYRYDAETLWIEPWGPSALRIRATKSSSMPFQDWALDTPPPPQASSITLSSDQEEASLASGPIQAIVSTGGKLSIYNITTSPPTLVLEEYIRNRRINVTSPKCSALEVESREFKPILGSPNYHLTARFESLDPEEKLFGMGQYQQPLHDLKGCDLELAHRNSQASVPFLLSSHGYGLLWNNPSVGRAVLGKNIMSFEAQSTDKLDYWICLGDTPKEIVERYADVTGKVPMMPEYGLGFWQCKLRYQTQEELLEVAREYRRRELPIDLIVVDFFHWPTQGTWRMDETYWPDINAMISELRSLQLECMVSVWPTVDKESENYAEMLEKGLLVRVDRGMRTVMDFQGDTVHFDATNPSARQYVWDKCKTNYYDKGIKVFWLDEAEPEYSAYDFDNYRYFEGPNLSVGNVYPREYARAFYEGMKKEGQENIVNLLRCAWAGSQKYGALVWSGDIASSWWSLRNQVAAGLHMAISGFPWWTTDIGGFHGGDPKDEKFRELFVRWFQWGAFCPVFRLHGDREPRQPQRGTTGGAECRSGAPNEVWCYGEAVYKICKKYMFIREEMREYTRGLMKEAHEKGSPVMRPLFYEFPEDEKAWAIGEEYMYGPKYLVCPVLAPGTEKMSTYLPTLPGGGKWTLFQGEKHFEGGQTVTVECPMDTMPVFLRS</sequence>
<feature type="domain" description="Glycoside hydrolase family 31 TIM barrel" evidence="3">
    <location>
        <begin position="238"/>
        <end position="571"/>
    </location>
</feature>
<dbReference type="CDD" id="cd14752">
    <property type="entry name" value="GH31_N"/>
    <property type="match status" value="1"/>
</dbReference>
<dbReference type="Gene3D" id="2.60.40.1180">
    <property type="entry name" value="Golgi alpha-mannosidase II"/>
    <property type="match status" value="1"/>
</dbReference>
<accession>A0AAD5WTV2</accession>
<dbReference type="PANTHER" id="PTHR43863">
    <property type="entry name" value="HYDROLASE, PUTATIVE (AFU_ORTHOLOGUE AFUA_1G03140)-RELATED"/>
    <property type="match status" value="1"/>
</dbReference>
<dbReference type="Pfam" id="PF13802">
    <property type="entry name" value="Gal_mutarotas_2"/>
    <property type="match status" value="1"/>
</dbReference>
<comment type="similarity">
    <text evidence="1 2">Belongs to the glycosyl hydrolase 31 family.</text>
</comment>
<dbReference type="InterPro" id="IPR017853">
    <property type="entry name" value="GH"/>
</dbReference>
<dbReference type="InterPro" id="IPR013780">
    <property type="entry name" value="Glyco_hydro_b"/>
</dbReference>
<keyword evidence="2" id="KW-0378">Hydrolase</keyword>
<dbReference type="InterPro" id="IPR025887">
    <property type="entry name" value="Glyco_hydro_31_N_dom"/>
</dbReference>
<dbReference type="GO" id="GO:0030246">
    <property type="term" value="F:carbohydrate binding"/>
    <property type="evidence" value="ECO:0007669"/>
    <property type="project" value="InterPro"/>
</dbReference>
<reference evidence="6" key="1">
    <citation type="submission" date="2022-07" db="EMBL/GenBank/DDBJ databases">
        <title>Draft genome sequence of Zalerion maritima ATCC 34329, a (micro)plastics degrading marine fungus.</title>
        <authorList>
            <person name="Paco A."/>
            <person name="Goncalves M.F.M."/>
            <person name="Rocha-Santos T.A.P."/>
            <person name="Alves A."/>
        </authorList>
    </citation>
    <scope>NUCLEOTIDE SEQUENCE</scope>
    <source>
        <strain evidence="6">ATCC 34329</strain>
    </source>
</reference>
<feature type="domain" description="Glycoside hydrolase family 31 N-terminal" evidence="4">
    <location>
        <begin position="20"/>
        <end position="192"/>
    </location>
</feature>
<dbReference type="Pfam" id="PF21365">
    <property type="entry name" value="Glyco_hydro_31_3rd"/>
    <property type="match status" value="1"/>
</dbReference>
<protein>
    <submittedName>
        <fullName evidence="6">Family 31 glucosidase</fullName>
    </submittedName>
</protein>
<evidence type="ECO:0000313" key="6">
    <source>
        <dbReference type="EMBL" id="KAJ2902457.1"/>
    </source>
</evidence>